<evidence type="ECO:0000313" key="10">
    <source>
        <dbReference type="EMBL" id="MBA8930318.1"/>
    </source>
</evidence>
<dbReference type="SUPFAM" id="SSF52540">
    <property type="entry name" value="P-loop containing nucleoside triphosphate hydrolases"/>
    <property type="match status" value="1"/>
</dbReference>
<reference evidence="10 11" key="1">
    <citation type="submission" date="2020-08" db="EMBL/GenBank/DDBJ databases">
        <title>Genomic Encyclopedia of Archaeal and Bacterial Type Strains, Phase II (KMG-II): from individual species to whole genera.</title>
        <authorList>
            <person name="Goeker M."/>
        </authorList>
    </citation>
    <scope>NUCLEOTIDE SEQUENCE [LARGE SCALE GENOMIC DNA]</scope>
    <source>
        <strain evidence="10 11">DSM 43850</strain>
    </source>
</reference>
<dbReference type="InterPro" id="IPR039421">
    <property type="entry name" value="Type_1_exporter"/>
</dbReference>
<dbReference type="SUPFAM" id="SSF90123">
    <property type="entry name" value="ABC transporter transmembrane region"/>
    <property type="match status" value="1"/>
</dbReference>
<keyword evidence="5 7" id="KW-1133">Transmembrane helix</keyword>
<name>A0ABR6BTR6_9PSEU</name>
<feature type="domain" description="ABC transmembrane type-1" evidence="9">
    <location>
        <begin position="14"/>
        <end position="280"/>
    </location>
</feature>
<dbReference type="Gene3D" id="3.40.50.300">
    <property type="entry name" value="P-loop containing nucleotide triphosphate hydrolases"/>
    <property type="match status" value="1"/>
</dbReference>
<dbReference type="Proteomes" id="UP000517916">
    <property type="component" value="Unassembled WGS sequence"/>
</dbReference>
<keyword evidence="6 7" id="KW-0472">Membrane</keyword>
<feature type="transmembrane region" description="Helical" evidence="7">
    <location>
        <begin position="48"/>
        <end position="68"/>
    </location>
</feature>
<keyword evidence="3" id="KW-0547">Nucleotide-binding</keyword>
<dbReference type="PROSITE" id="PS50929">
    <property type="entry name" value="ABC_TM1F"/>
    <property type="match status" value="1"/>
</dbReference>
<keyword evidence="2 7" id="KW-0812">Transmembrane</keyword>
<evidence type="ECO:0000313" key="11">
    <source>
        <dbReference type="Proteomes" id="UP000517916"/>
    </source>
</evidence>
<evidence type="ECO:0000256" key="6">
    <source>
        <dbReference type="ARBA" id="ARBA00023136"/>
    </source>
</evidence>
<dbReference type="PANTHER" id="PTHR24221:SF654">
    <property type="entry name" value="ATP-BINDING CASSETTE SUB-FAMILY B MEMBER 6"/>
    <property type="match status" value="1"/>
</dbReference>
<comment type="caution">
    <text evidence="10">The sequence shown here is derived from an EMBL/GenBank/DDBJ whole genome shotgun (WGS) entry which is preliminary data.</text>
</comment>
<feature type="domain" description="ABC transporter" evidence="8">
    <location>
        <begin position="326"/>
        <end position="558"/>
    </location>
</feature>
<dbReference type="GO" id="GO:0005524">
    <property type="term" value="F:ATP binding"/>
    <property type="evidence" value="ECO:0007669"/>
    <property type="project" value="UniProtKB-KW"/>
</dbReference>
<dbReference type="Pfam" id="PF00664">
    <property type="entry name" value="ABC_membrane"/>
    <property type="match status" value="1"/>
</dbReference>
<feature type="transmembrane region" description="Helical" evidence="7">
    <location>
        <begin position="235"/>
        <end position="257"/>
    </location>
</feature>
<organism evidence="10 11">
    <name type="scientific">Kutzneria viridogrisea</name>
    <dbReference type="NCBI Taxonomy" id="47990"/>
    <lineage>
        <taxon>Bacteria</taxon>
        <taxon>Bacillati</taxon>
        <taxon>Actinomycetota</taxon>
        <taxon>Actinomycetes</taxon>
        <taxon>Pseudonocardiales</taxon>
        <taxon>Pseudonocardiaceae</taxon>
        <taxon>Kutzneria</taxon>
    </lineage>
</organism>
<dbReference type="InterPro" id="IPR003593">
    <property type="entry name" value="AAA+_ATPase"/>
</dbReference>
<accession>A0ABR6BTR6</accession>
<dbReference type="PANTHER" id="PTHR24221">
    <property type="entry name" value="ATP-BINDING CASSETTE SUB-FAMILY B"/>
    <property type="match status" value="1"/>
</dbReference>
<evidence type="ECO:0000256" key="1">
    <source>
        <dbReference type="ARBA" id="ARBA00004651"/>
    </source>
</evidence>
<dbReference type="Pfam" id="PF00005">
    <property type="entry name" value="ABC_tran"/>
    <property type="match status" value="1"/>
</dbReference>
<dbReference type="PROSITE" id="PS50893">
    <property type="entry name" value="ABC_TRANSPORTER_2"/>
    <property type="match status" value="1"/>
</dbReference>
<dbReference type="CDD" id="cd03228">
    <property type="entry name" value="ABCC_MRP_Like"/>
    <property type="match status" value="1"/>
</dbReference>
<evidence type="ECO:0000256" key="3">
    <source>
        <dbReference type="ARBA" id="ARBA00022741"/>
    </source>
</evidence>
<dbReference type="InterPro" id="IPR011527">
    <property type="entry name" value="ABC1_TM_dom"/>
</dbReference>
<protein>
    <submittedName>
        <fullName evidence="10">ATP-binding cassette subfamily C protein</fullName>
    </submittedName>
</protein>
<evidence type="ECO:0000256" key="4">
    <source>
        <dbReference type="ARBA" id="ARBA00022840"/>
    </source>
</evidence>
<evidence type="ECO:0000256" key="7">
    <source>
        <dbReference type="SAM" id="Phobius"/>
    </source>
</evidence>
<comment type="subcellular location">
    <subcellularLocation>
        <location evidence="1">Cell membrane</location>
        <topology evidence="1">Multi-pass membrane protein</topology>
    </subcellularLocation>
</comment>
<dbReference type="Gene3D" id="1.20.1560.10">
    <property type="entry name" value="ABC transporter type 1, transmembrane domain"/>
    <property type="match status" value="1"/>
</dbReference>
<gene>
    <name evidence="10" type="ORF">BC739_007551</name>
</gene>
<keyword evidence="11" id="KW-1185">Reference proteome</keyword>
<keyword evidence="4 10" id="KW-0067">ATP-binding</keyword>
<dbReference type="InterPro" id="IPR027417">
    <property type="entry name" value="P-loop_NTPase"/>
</dbReference>
<feature type="transmembrane region" description="Helical" evidence="7">
    <location>
        <begin position="123"/>
        <end position="144"/>
    </location>
</feature>
<evidence type="ECO:0000259" key="9">
    <source>
        <dbReference type="PROSITE" id="PS50929"/>
    </source>
</evidence>
<dbReference type="EMBL" id="JACJID010000006">
    <property type="protein sequence ID" value="MBA8930318.1"/>
    <property type="molecule type" value="Genomic_DNA"/>
</dbReference>
<evidence type="ECO:0000259" key="8">
    <source>
        <dbReference type="PROSITE" id="PS50893"/>
    </source>
</evidence>
<sequence>MREYLAALGRTRRALLVLALWSLLEGVPAFLSGRLVSLAIDQGFAAGSLWRGLGWLGLFGALSALGALGSRQVFHRLGSVVEPVRDELVTAVVRGVLHGGGTPDAAVVARITRHVEVVRDVTAGLLVQGRAFVVTTVAALAGLLSTAPQLALPVAAPIAAALVLFAVLLRTLVARQRAVAVADEQAARVVGGVYGGLRDVAACGAQQVARAAVDTEIARQQEAAVRLARAGAVRILLVALGGIVPLALVLLLAPGLVRSGQLTAGAVAGAVTYLTTSVQPALHSLLVTMGSSVLRLAVTLRRLTGDRAPVQQARPGEPQVPFGHAITVRDLTFGWSLDATPVVAGLDLTVPENTHLAVIGPSGIGKSTLAALITGVLSPRSGSVLLGGVPVRDIAADQLRELVTLVPQEAYVFTGTVRENLAYLRPEASDPELTAAACAVGAADLVTRLGGLGGRVGHGGTELSAGERQLLAAARVHVSAARIVVLDEATCHLDPAAEAVVEQAMADRGGTLVVIAHRLSSAVRADRVLLMDGGQPVLGSHTEVLARSPLYAELVHAWGTPQPAP</sequence>
<evidence type="ECO:0000256" key="2">
    <source>
        <dbReference type="ARBA" id="ARBA00022692"/>
    </source>
</evidence>
<dbReference type="InterPro" id="IPR036640">
    <property type="entry name" value="ABC1_TM_sf"/>
</dbReference>
<proteinExistence type="predicted"/>
<dbReference type="SMART" id="SM00382">
    <property type="entry name" value="AAA"/>
    <property type="match status" value="1"/>
</dbReference>
<evidence type="ECO:0000256" key="5">
    <source>
        <dbReference type="ARBA" id="ARBA00022989"/>
    </source>
</evidence>
<dbReference type="InterPro" id="IPR003439">
    <property type="entry name" value="ABC_transporter-like_ATP-bd"/>
</dbReference>
<feature type="transmembrane region" description="Helical" evidence="7">
    <location>
        <begin position="150"/>
        <end position="169"/>
    </location>
</feature>
<dbReference type="RefSeq" id="WP_025354879.1">
    <property type="nucleotide sequence ID" value="NZ_BAAABQ010000054.1"/>
</dbReference>